<protein>
    <submittedName>
        <fullName evidence="6">ORF119</fullName>
    </submittedName>
</protein>
<feature type="domain" description="RING-type" evidence="5">
    <location>
        <begin position="872"/>
        <end position="918"/>
    </location>
</feature>
<name>Q14VL1_9VIRU</name>
<evidence type="ECO:0000256" key="1">
    <source>
        <dbReference type="ARBA" id="ARBA00022723"/>
    </source>
</evidence>
<keyword evidence="3" id="KW-0862">Zinc</keyword>
<proteinExistence type="predicted"/>
<reference evidence="6 7" key="2">
    <citation type="journal article" date="2006" name="J. Gen. Virol.">
        <title>Genome sequences of two frog herpesviruses.</title>
        <authorList>
            <person name="Davison A.J."/>
            <person name="Cunningham C."/>
            <person name="Sauerbier W."/>
            <person name="McKinnell R.G."/>
        </authorList>
    </citation>
    <scope>NUCLEOTIDE SEQUENCE [LARGE SCALE GENOMIC DNA]</scope>
    <source>
        <strain evidence="6 7">McKinnell</strain>
    </source>
</reference>
<dbReference type="RefSeq" id="YP_656774.1">
    <property type="nucleotide sequence ID" value="NC_008211.1"/>
</dbReference>
<dbReference type="SUPFAM" id="SSF57850">
    <property type="entry name" value="RING/U-box"/>
    <property type="match status" value="1"/>
</dbReference>
<dbReference type="InterPro" id="IPR001841">
    <property type="entry name" value="Znf_RING"/>
</dbReference>
<dbReference type="GO" id="GO:0008270">
    <property type="term" value="F:zinc ion binding"/>
    <property type="evidence" value="ECO:0007669"/>
    <property type="project" value="UniProtKB-KW"/>
</dbReference>
<evidence type="ECO:0000256" key="3">
    <source>
        <dbReference type="ARBA" id="ARBA00022833"/>
    </source>
</evidence>
<keyword evidence="7" id="KW-1185">Reference proteome</keyword>
<keyword evidence="1" id="KW-0479">Metal-binding</keyword>
<evidence type="ECO:0000313" key="6">
    <source>
        <dbReference type="EMBL" id="ABG25715.1"/>
    </source>
</evidence>
<dbReference type="SMART" id="SM00184">
    <property type="entry name" value="RING"/>
    <property type="match status" value="1"/>
</dbReference>
<dbReference type="InterPro" id="IPR017907">
    <property type="entry name" value="Znf_RING_CS"/>
</dbReference>
<evidence type="ECO:0000313" key="7">
    <source>
        <dbReference type="Proteomes" id="UP000011238"/>
    </source>
</evidence>
<reference evidence="7" key="1">
    <citation type="journal article" date="1999" name="J. Cancer Res. Clin. Oncol.">
        <title>Genomic studies of the Lucke tumor herpesvirus (RaHV-1).</title>
        <authorList>
            <person name="Davison A.J."/>
            <person name="Sauerbier W."/>
            <person name="Dolan A."/>
            <person name="Addison C."/>
            <person name="McKinnell R.G."/>
        </authorList>
    </citation>
    <scope>NUCLEOTIDE SEQUENCE [LARGE SCALE GENOMIC DNA]</scope>
    <source>
        <strain evidence="7">McKinnell</strain>
    </source>
</reference>
<organism evidence="7">
    <name type="scientific">Ranid herpesvirus 1</name>
    <name type="common">Lucke tumor herpesvirus</name>
    <dbReference type="NCBI Taxonomy" id="85655"/>
    <lineage>
        <taxon>Viruses</taxon>
        <taxon>Duplodnaviria</taxon>
        <taxon>Heunggongvirae</taxon>
        <taxon>Peploviricota</taxon>
        <taxon>Herviviricetes</taxon>
        <taxon>Herpesvirales</taxon>
        <taxon>Alloherpesviridae</taxon>
        <taxon>Batravirus</taxon>
        <taxon>Batravirus ranidallo1</taxon>
    </lineage>
</organism>
<dbReference type="GeneID" id="5141278"/>
<sequence>MECPLVDIIELGLTGILCAPGHRYNNTPTGRVRFFIEQDEYGNLFYVHDDTPCGAVVSDAIQIDASGVATLQLGPGRQFHTPDGRTFPSQEELFRTRIRLDVQPGASYSGPVTLQWRIHSTASFFVVPLLLWWTPFCITPGFFARHAAPYLFPQQGCARLCSGIELRKCWAQMCHLHTNEYTTPDPDQADDPAAMNATHTSTICDTTNPRPGTRCHRDQEAQLRAEMSIATSQPYLMGTHCWGARYVRPLDFLSPYVLFHERMHLLPNVRMPRSAACQTLQMKGMAPTIMMWDMMRYGYTCDTASQFAVEVGQFYGVSRAHHFKDAWTFTSSRSGSWHELQEYSNKTLPRITAAPAHHMYVEHNCHQVASHTPHSKYVCGTENMWVRAGDPTSPLEHVLHCCACGSLTLEAPCQPTPHAPDLLSTELQRLQSLCPLETYNLCVELYKRHTLRRDGYTLSDLTNGTEPLHVVKTFADAFCTKCELGTRALFMKELVESLLKLPPVINMVLNRTAVEQDAFCLHNATNHAPIQYTEWGRRAMRRDAFCVVDVTPTTRLSRSRGLSFIQLHRGTPMVVSRFSFPRPEPHDEPLLVERCTQRIQTLIRRGSWWELARQPYAVQRMAADCLVLDPEPLRRAVNRLCTKECVHHTPGAQPVATHRDGWLCMFEHRIAPQSGTQIRPNGCLACFDVKSVRVPLTFRTTLALLQSARRHRSPSSKVLHALLRLETALERLKGARGTYPHEADPQSVCWHIMRHIDDNGTTYTHPRIWIGLLLLCPHVPQTLLELCRVAHSTSLVYGSVADYFYQPFRLLSGQNSTQNMAPSARRWLMAKCGMLALPPEPPPDVYNYPPALYEFVMWCYQTGAEHTNTIQCCVCLCADDEEGQQNMRIKVLQCYHYVCTLCYARLRTNPPRYCPQCRHPF</sequence>
<evidence type="ECO:0000256" key="2">
    <source>
        <dbReference type="ARBA" id="ARBA00022771"/>
    </source>
</evidence>
<evidence type="ECO:0000256" key="4">
    <source>
        <dbReference type="PROSITE-ProRule" id="PRU00175"/>
    </source>
</evidence>
<keyword evidence="2 4" id="KW-0863">Zinc-finger</keyword>
<evidence type="ECO:0000259" key="5">
    <source>
        <dbReference type="PROSITE" id="PS50089"/>
    </source>
</evidence>
<dbReference type="Proteomes" id="UP000011238">
    <property type="component" value="Segment"/>
</dbReference>
<dbReference type="EMBL" id="DQ665917">
    <property type="protein sequence ID" value="ABG25715.1"/>
    <property type="molecule type" value="Genomic_DNA"/>
</dbReference>
<dbReference type="PROSITE" id="PS00518">
    <property type="entry name" value="ZF_RING_1"/>
    <property type="match status" value="1"/>
</dbReference>
<accession>Q14VL1</accession>
<dbReference type="KEGG" id="vg:5141278"/>
<dbReference type="PROSITE" id="PS50089">
    <property type="entry name" value="ZF_RING_2"/>
    <property type="match status" value="1"/>
</dbReference>